<feature type="non-terminal residue" evidence="2">
    <location>
        <position position="1"/>
    </location>
</feature>
<dbReference type="Proteomes" id="UP001621813">
    <property type="component" value="Unassembled WGS sequence"/>
</dbReference>
<gene>
    <name evidence="2" type="ORF">V3Q77_14525</name>
</gene>
<evidence type="ECO:0000259" key="1">
    <source>
        <dbReference type="Pfam" id="PF21311"/>
    </source>
</evidence>
<proteinExistence type="predicted"/>
<accession>A0ABW8PU01</accession>
<dbReference type="Pfam" id="PF21311">
    <property type="entry name" value="Phage_RBD_prop"/>
    <property type="match status" value="1"/>
</dbReference>
<keyword evidence="3" id="KW-1185">Reference proteome</keyword>
<evidence type="ECO:0000313" key="3">
    <source>
        <dbReference type="Proteomes" id="UP001621813"/>
    </source>
</evidence>
<feature type="non-terminal residue" evidence="2">
    <location>
        <position position="265"/>
    </location>
</feature>
<sequence length="265" mass="29085">LDASGRVIQRTISFANPYGNTVGFGEYTTVQVATPAWMEHYQNALSKAVDEAKKDASSIKPVALTPDGNNFTDTTQTKRLILQAWEGSTNISSYIDSKGFIWRRYNTDGTVDTSYQQMGYLINAGSNAVGTLHGTIESDYIQDDPEIKLDTTGISYLGVYGPDDNGAHSATQYMARLSNGQYITSRARDDSGSSDTMFALQDNKFAVQSVMLQVHGQHGGTFGVQEVNNTVYIWNIVSLKNDGNYILVRFPYVAGLTLQPTDSRV</sequence>
<name>A0ABW8PU01_9FLAO</name>
<dbReference type="EMBL" id="JAZGZR010000098">
    <property type="protein sequence ID" value="MFK7051086.1"/>
    <property type="molecule type" value="Genomic_DNA"/>
</dbReference>
<comment type="caution">
    <text evidence="2">The sequence shown here is derived from an EMBL/GenBank/DDBJ whole genome shotgun (WGS) entry which is preliminary data.</text>
</comment>
<organism evidence="2 3">
    <name type="scientific">Flavobacterium davisii</name>
    <dbReference type="NCBI Taxonomy" id="2906077"/>
    <lineage>
        <taxon>Bacteria</taxon>
        <taxon>Pseudomonadati</taxon>
        <taxon>Bacteroidota</taxon>
        <taxon>Flavobacteriia</taxon>
        <taxon>Flavobacteriales</taxon>
        <taxon>Flavobacteriaceae</taxon>
        <taxon>Flavobacterium</taxon>
    </lineage>
</organism>
<dbReference type="InterPro" id="IPR048799">
    <property type="entry name" value="P68_RBP_TagC-like_beta-prop"/>
</dbReference>
<dbReference type="RefSeq" id="WP_405323542.1">
    <property type="nucleotide sequence ID" value="NZ_JAZGZR010000098.1"/>
</dbReference>
<feature type="domain" description="P68 RBP/TagC-like beta-propeller" evidence="1">
    <location>
        <begin position="209"/>
        <end position="260"/>
    </location>
</feature>
<protein>
    <recommendedName>
        <fullName evidence="1">P68 RBP/TagC-like beta-propeller domain-containing protein</fullName>
    </recommendedName>
</protein>
<reference evidence="2 3" key="1">
    <citation type="submission" date="2024-02" db="EMBL/GenBank/DDBJ databases">
        <title>Comparative Genomic Analysis of Flavobacterium Species Causing Columnaris Disease of Freshwater Fish in Thailand: Insights into Virulence and Resistance Mechanisms.</title>
        <authorList>
            <person name="Nguyen D."/>
            <person name="Chokmangmeepisarn P."/>
            <person name="Khianchaikhan K."/>
            <person name="Morishita M."/>
            <person name="Bunnoy A."/>
            <person name="Rodkhum C."/>
        </authorList>
    </citation>
    <scope>NUCLEOTIDE SEQUENCE [LARGE SCALE GENOMIC DNA]</scope>
    <source>
        <strain evidence="2 3">KCRT2007</strain>
    </source>
</reference>
<evidence type="ECO:0000313" key="2">
    <source>
        <dbReference type="EMBL" id="MFK7051086.1"/>
    </source>
</evidence>